<name>A0A0A1T763_9HYPO</name>
<keyword evidence="3" id="KW-0732">Signal</keyword>
<dbReference type="STRING" id="1531966.A0A0A1T763"/>
<reference evidence="4 5" key="1">
    <citation type="journal article" date="2015" name="Genome Announc.">
        <title>Draft Genome Sequence and Gene Annotation of the Entomopathogenic Fungus Verticillium hemipterigenum.</title>
        <authorList>
            <person name="Horn F."/>
            <person name="Habel A."/>
            <person name="Scharf D.H."/>
            <person name="Dworschak J."/>
            <person name="Brakhage A.A."/>
            <person name="Guthke R."/>
            <person name="Hertweck C."/>
            <person name="Linde J."/>
        </authorList>
    </citation>
    <scope>NUCLEOTIDE SEQUENCE [LARGE SCALE GENOMIC DNA]</scope>
</reference>
<dbReference type="HOGENOM" id="CLU_744305_0_0_1"/>
<protein>
    <submittedName>
        <fullName evidence="4">Uncharacterized protein</fullName>
    </submittedName>
</protein>
<feature type="region of interest" description="Disordered" evidence="1">
    <location>
        <begin position="320"/>
        <end position="372"/>
    </location>
</feature>
<evidence type="ECO:0000256" key="1">
    <source>
        <dbReference type="SAM" id="MobiDB-lite"/>
    </source>
</evidence>
<feature type="chain" id="PRO_5001979353" evidence="3">
    <location>
        <begin position="19"/>
        <end position="372"/>
    </location>
</feature>
<gene>
    <name evidence="4" type="ORF">VHEMI01294</name>
</gene>
<evidence type="ECO:0000256" key="3">
    <source>
        <dbReference type="SAM" id="SignalP"/>
    </source>
</evidence>
<evidence type="ECO:0000313" key="4">
    <source>
        <dbReference type="EMBL" id="CEJ81149.1"/>
    </source>
</evidence>
<keyword evidence="5" id="KW-1185">Reference proteome</keyword>
<accession>A0A0A1T763</accession>
<feature type="region of interest" description="Disordered" evidence="1">
    <location>
        <begin position="27"/>
        <end position="53"/>
    </location>
</feature>
<feature type="compositionally biased region" description="Low complexity" evidence="1">
    <location>
        <begin position="333"/>
        <end position="351"/>
    </location>
</feature>
<evidence type="ECO:0000256" key="2">
    <source>
        <dbReference type="SAM" id="Phobius"/>
    </source>
</evidence>
<feature type="transmembrane region" description="Helical" evidence="2">
    <location>
        <begin position="251"/>
        <end position="275"/>
    </location>
</feature>
<keyword evidence="2" id="KW-0812">Transmembrane</keyword>
<dbReference type="Proteomes" id="UP000039046">
    <property type="component" value="Unassembled WGS sequence"/>
</dbReference>
<organism evidence="4 5">
    <name type="scientific">[Torrubiella] hemipterigena</name>
    <dbReference type="NCBI Taxonomy" id="1531966"/>
    <lineage>
        <taxon>Eukaryota</taxon>
        <taxon>Fungi</taxon>
        <taxon>Dikarya</taxon>
        <taxon>Ascomycota</taxon>
        <taxon>Pezizomycotina</taxon>
        <taxon>Sordariomycetes</taxon>
        <taxon>Hypocreomycetidae</taxon>
        <taxon>Hypocreales</taxon>
        <taxon>Clavicipitaceae</taxon>
        <taxon>Clavicipitaceae incertae sedis</taxon>
        <taxon>'Torrubiella' clade</taxon>
    </lineage>
</organism>
<feature type="region of interest" description="Disordered" evidence="1">
    <location>
        <begin position="178"/>
        <end position="249"/>
    </location>
</feature>
<dbReference type="EMBL" id="CDHN01000001">
    <property type="protein sequence ID" value="CEJ81149.1"/>
    <property type="molecule type" value="Genomic_DNA"/>
</dbReference>
<feature type="compositionally biased region" description="Low complexity" evidence="1">
    <location>
        <begin position="199"/>
        <end position="249"/>
    </location>
</feature>
<feature type="signal peptide" evidence="3">
    <location>
        <begin position="1"/>
        <end position="18"/>
    </location>
</feature>
<keyword evidence="2" id="KW-0472">Membrane</keyword>
<proteinExistence type="predicted"/>
<sequence>MALTHLAALAAFVQLSTALPWQATAPAPTQASSWSDDGWSPAPTNAPQHHLEGRGQNLGTLGWWPYESTFISRTCDPAENHVVYNTFYKNVKCCPGTQGCGIVTGCVNSRESPNSRVMHCYNDYTCVQHVYPQSFTEWACISAPYYTVLNLETTYPGMAAAESLAIFSVDASENPIEAGKTQGGFSVQSVSDSPRPSPVGASSTRAAVASSAGAPSTGSSAPADQPGGSSEGASSSGSSSSSSSSGSSVPLGPVIGGAVGGAALIAIAVLLIFCARKRGWCSKKSRKNTLPPKVAAASLGPAMHGRSTHYQPVSTSEHRFVEAKVASPPPRRPGAAPRPAAKPTPAASAKPTSPPRYDKKGLLIVEKPATQR</sequence>
<keyword evidence="2" id="KW-1133">Transmembrane helix</keyword>
<dbReference type="AlphaFoldDB" id="A0A0A1T763"/>
<evidence type="ECO:0000313" key="5">
    <source>
        <dbReference type="Proteomes" id="UP000039046"/>
    </source>
</evidence>
<feature type="compositionally biased region" description="Polar residues" evidence="1">
    <location>
        <begin position="183"/>
        <end position="194"/>
    </location>
</feature>